<dbReference type="STRING" id="868595.Desca_1301"/>
<evidence type="ECO:0000256" key="4">
    <source>
        <dbReference type="ARBA" id="ARBA00022970"/>
    </source>
</evidence>
<evidence type="ECO:0000256" key="2">
    <source>
        <dbReference type="ARBA" id="ARBA00022448"/>
    </source>
</evidence>
<evidence type="ECO:0000259" key="6">
    <source>
        <dbReference type="Pfam" id="PF13458"/>
    </source>
</evidence>
<evidence type="ECO:0000256" key="5">
    <source>
        <dbReference type="SAM" id="SignalP"/>
    </source>
</evidence>
<dbReference type="HOGENOM" id="CLU_027128_6_1_9"/>
<dbReference type="AlphaFoldDB" id="F6B4P8"/>
<dbReference type="Pfam" id="PF13458">
    <property type="entry name" value="Peripla_BP_6"/>
    <property type="match status" value="1"/>
</dbReference>
<keyword evidence="7" id="KW-0675">Receptor</keyword>
<dbReference type="GO" id="GO:0006865">
    <property type="term" value="P:amino acid transport"/>
    <property type="evidence" value="ECO:0007669"/>
    <property type="project" value="UniProtKB-KW"/>
</dbReference>
<dbReference type="EMBL" id="CP002736">
    <property type="protein sequence ID" value="AEF94160.1"/>
    <property type="molecule type" value="Genomic_DNA"/>
</dbReference>
<dbReference type="InterPro" id="IPR000709">
    <property type="entry name" value="Leu_Ile_Val-bd"/>
</dbReference>
<evidence type="ECO:0000313" key="7">
    <source>
        <dbReference type="EMBL" id="AEF94160.1"/>
    </source>
</evidence>
<dbReference type="SUPFAM" id="SSF53822">
    <property type="entry name" value="Periplasmic binding protein-like I"/>
    <property type="match status" value="1"/>
</dbReference>
<feature type="chain" id="PRO_5039613876" evidence="5">
    <location>
        <begin position="27"/>
        <end position="396"/>
    </location>
</feature>
<evidence type="ECO:0000256" key="3">
    <source>
        <dbReference type="ARBA" id="ARBA00022729"/>
    </source>
</evidence>
<dbReference type="InterPro" id="IPR051010">
    <property type="entry name" value="BCAA_transport"/>
</dbReference>
<dbReference type="InterPro" id="IPR028082">
    <property type="entry name" value="Peripla_BP_I"/>
</dbReference>
<dbReference type="PRINTS" id="PR00337">
    <property type="entry name" value="LEUILEVALBP"/>
</dbReference>
<dbReference type="CDD" id="cd06347">
    <property type="entry name" value="PBP1_ABC_LivK_ligand_binding-like"/>
    <property type="match status" value="1"/>
</dbReference>
<organism evidence="7 8">
    <name type="scientific">Desulfotomaculum nigrificans (strain DSM 14880 / VKM B-2319 / CO-1-SRB)</name>
    <name type="common">Desulfotomaculum carboxydivorans</name>
    <dbReference type="NCBI Taxonomy" id="868595"/>
    <lineage>
        <taxon>Bacteria</taxon>
        <taxon>Bacillati</taxon>
        <taxon>Bacillota</taxon>
        <taxon>Clostridia</taxon>
        <taxon>Eubacteriales</taxon>
        <taxon>Desulfotomaculaceae</taxon>
        <taxon>Desulfotomaculum</taxon>
    </lineage>
</organism>
<evidence type="ECO:0000256" key="1">
    <source>
        <dbReference type="ARBA" id="ARBA00010062"/>
    </source>
</evidence>
<keyword evidence="8" id="KW-1185">Reference proteome</keyword>
<gene>
    <name evidence="7" type="ordered locus">Desca_1301</name>
</gene>
<dbReference type="Proteomes" id="UP000009226">
    <property type="component" value="Chromosome"/>
</dbReference>
<evidence type="ECO:0000313" key="8">
    <source>
        <dbReference type="Proteomes" id="UP000009226"/>
    </source>
</evidence>
<dbReference type="PANTHER" id="PTHR30483:SF6">
    <property type="entry name" value="PERIPLASMIC BINDING PROTEIN OF ABC TRANSPORTER FOR NATURAL AMINO ACIDS"/>
    <property type="match status" value="1"/>
</dbReference>
<keyword evidence="3 5" id="KW-0732">Signal</keyword>
<proteinExistence type="inferred from homology"/>
<feature type="domain" description="Leucine-binding protein" evidence="6">
    <location>
        <begin position="41"/>
        <end position="386"/>
    </location>
</feature>
<feature type="signal peptide" evidence="5">
    <location>
        <begin position="1"/>
        <end position="26"/>
    </location>
</feature>
<keyword evidence="2" id="KW-0813">Transport</keyword>
<dbReference type="eggNOG" id="COG0683">
    <property type="taxonomic scope" value="Bacteria"/>
</dbReference>
<dbReference type="PANTHER" id="PTHR30483">
    <property type="entry name" value="LEUCINE-SPECIFIC-BINDING PROTEIN"/>
    <property type="match status" value="1"/>
</dbReference>
<dbReference type="PROSITE" id="PS51257">
    <property type="entry name" value="PROKAR_LIPOPROTEIN"/>
    <property type="match status" value="1"/>
</dbReference>
<reference evidence="7" key="1">
    <citation type="submission" date="2011-05" db="EMBL/GenBank/DDBJ databases">
        <title>Complete sequence of Desulfotomaculum carboxydivorans CO-1-SRB.</title>
        <authorList>
            <consortium name="US DOE Joint Genome Institute"/>
            <person name="Lucas S."/>
            <person name="Han J."/>
            <person name="Lapidus A."/>
            <person name="Cheng J.-F."/>
            <person name="Goodwin L."/>
            <person name="Pitluck S."/>
            <person name="Peters L."/>
            <person name="Mikhailova N."/>
            <person name="Lu M."/>
            <person name="Han C."/>
            <person name="Tapia R."/>
            <person name="Land M."/>
            <person name="Hauser L."/>
            <person name="Kyrpides N."/>
            <person name="Ivanova N."/>
            <person name="Pagani I."/>
            <person name="Stams A."/>
            <person name="Plugge C."/>
            <person name="Muyzer G."/>
            <person name="Kuever J."/>
            <person name="Parshina S."/>
            <person name="Ivanova A."/>
            <person name="Nazina T."/>
            <person name="Woyke T."/>
        </authorList>
    </citation>
    <scope>NUCLEOTIDE SEQUENCE [LARGE SCALE GENOMIC DNA]</scope>
    <source>
        <strain evidence="7">CO-1-SRB</strain>
    </source>
</reference>
<accession>F6B4P8</accession>
<dbReference type="Gene3D" id="3.40.50.2300">
    <property type="match status" value="2"/>
</dbReference>
<dbReference type="KEGG" id="dca:Desca_1301"/>
<dbReference type="RefSeq" id="WP_003541053.1">
    <property type="nucleotide sequence ID" value="NC_015565.1"/>
</dbReference>
<dbReference type="InterPro" id="IPR028081">
    <property type="entry name" value="Leu-bd"/>
</dbReference>
<comment type="similarity">
    <text evidence="1">Belongs to the leucine-binding protein family.</text>
</comment>
<sequence precursor="true">MKRNTRIFALLAALTLFIGLLTGCGAGGGGETKQAADAKEIIIGGNLELSGAVATFGTAIKNGAQLYFDEVNAAGGVLGKQIKFDVLDNKSDATEATNVATRLITQDKVVAIIGAATTGNTMGYMPVAIDAKIPIITPSGTALEVTVDPNTKKVRDYVFRTCFIDPFQGTAMANFAIKDLKAKTAVLYIDNNSPYSKGLAQFFEESFTKQGGKIVGKEAFVPEDQDFKATLTKIKGLNPDVIYVPAYYEPVGKIVKQGRELGITVPFLGGDGWDSPKLPEIAGAAALNNTYFTNHYSSQQDDPVIKEFVKKYQAKYGQVPDTFAALGYDTAVLLVNAIKNAGDASPEKIKDALAKSKDVQAVTGKLSFDENHNPIKGAVILEMKDGKQAFKTYVKP</sequence>
<keyword evidence="4" id="KW-0029">Amino-acid transport</keyword>
<protein>
    <submittedName>
        <fullName evidence="7">Extracellular ligand-binding receptor</fullName>
    </submittedName>
</protein>
<name>F6B4P8_DESCC</name>